<evidence type="ECO:0000313" key="4">
    <source>
        <dbReference type="Proteomes" id="UP000321621"/>
    </source>
</evidence>
<sequence>MKVTVKYFGLVAEAKGTNEEVLNLTAPTTAHELKLKCLNPLGIMDQESIQVAVNQNLDENIILKDGDEVALLPPFAGG</sequence>
<gene>
    <name evidence="1" type="ORF">D2V05_13405</name>
    <name evidence="2" type="ORF">FQ017_13275</name>
</gene>
<dbReference type="RefSeq" id="WP_119648143.1">
    <property type="nucleotide sequence ID" value="NZ_QXFI01000031.1"/>
</dbReference>
<reference evidence="2 4" key="2">
    <citation type="submission" date="2019-07" db="EMBL/GenBank/DDBJ databases">
        <title>Draft genome of two Muricauda strains isolated from deep sea.</title>
        <authorList>
            <person name="Sun C."/>
        </authorList>
    </citation>
    <scope>NUCLEOTIDE SEQUENCE [LARGE SCALE GENOMIC DNA]</scope>
    <source>
        <strain evidence="2 4">72</strain>
    </source>
</reference>
<evidence type="ECO:0000313" key="1">
    <source>
        <dbReference type="EMBL" id="RIV43414.1"/>
    </source>
</evidence>
<dbReference type="CDD" id="cd00754">
    <property type="entry name" value="Ubl_MoaD"/>
    <property type="match status" value="1"/>
</dbReference>
<dbReference type="InterPro" id="IPR016155">
    <property type="entry name" value="Mopterin_synth/thiamin_S_b"/>
</dbReference>
<dbReference type="InterPro" id="IPR012675">
    <property type="entry name" value="Beta-grasp_dom_sf"/>
</dbReference>
<dbReference type="EMBL" id="VNWK01000031">
    <property type="protein sequence ID" value="TXJ92751.1"/>
    <property type="molecule type" value="Genomic_DNA"/>
</dbReference>
<keyword evidence="4" id="KW-1185">Reference proteome</keyword>
<reference evidence="1 3" key="1">
    <citation type="submission" date="2018-08" db="EMBL/GenBank/DDBJ databases">
        <title>Proposal of Muricauda 72 sp.nov. and Muricauda NH166 sp.nov., isolated from seawater.</title>
        <authorList>
            <person name="Cheng H."/>
            <person name="Wu Y.-H."/>
            <person name="Guo L.-L."/>
            <person name="Xu X.-W."/>
        </authorList>
    </citation>
    <scope>NUCLEOTIDE SEQUENCE [LARGE SCALE GENOMIC DNA]</scope>
    <source>
        <strain evidence="1 3">72</strain>
    </source>
</reference>
<name>A0A3A1NHX8_9FLAO</name>
<dbReference type="AlphaFoldDB" id="A0A3A1NHX8"/>
<proteinExistence type="predicted"/>
<comment type="caution">
    <text evidence="1">The sequence shown here is derived from an EMBL/GenBank/DDBJ whole genome shotgun (WGS) entry which is preliminary data.</text>
</comment>
<dbReference type="OrthoDB" id="1191081at2"/>
<accession>A0A3A1NHX8</accession>
<evidence type="ECO:0000313" key="3">
    <source>
        <dbReference type="Proteomes" id="UP000266691"/>
    </source>
</evidence>
<dbReference type="Proteomes" id="UP000266691">
    <property type="component" value="Unassembled WGS sequence"/>
</dbReference>
<protein>
    <submittedName>
        <fullName evidence="1">MoaD/ThiS family protein</fullName>
    </submittedName>
</protein>
<dbReference type="EMBL" id="QXFI01000031">
    <property type="protein sequence ID" value="RIV43414.1"/>
    <property type="molecule type" value="Genomic_DNA"/>
</dbReference>
<dbReference type="Gene3D" id="3.10.20.30">
    <property type="match status" value="1"/>
</dbReference>
<evidence type="ECO:0000313" key="2">
    <source>
        <dbReference type="EMBL" id="TXJ92751.1"/>
    </source>
</evidence>
<dbReference type="Proteomes" id="UP000321621">
    <property type="component" value="Unassembled WGS sequence"/>
</dbReference>
<dbReference type="InterPro" id="IPR003749">
    <property type="entry name" value="ThiS/MoaD-like"/>
</dbReference>
<dbReference type="Pfam" id="PF02597">
    <property type="entry name" value="ThiS"/>
    <property type="match status" value="1"/>
</dbReference>
<organism evidence="1 3">
    <name type="scientific">Flagellimonas pelagia</name>
    <dbReference type="NCBI Taxonomy" id="2306998"/>
    <lineage>
        <taxon>Bacteria</taxon>
        <taxon>Pseudomonadati</taxon>
        <taxon>Bacteroidota</taxon>
        <taxon>Flavobacteriia</taxon>
        <taxon>Flavobacteriales</taxon>
        <taxon>Flavobacteriaceae</taxon>
        <taxon>Flagellimonas</taxon>
    </lineage>
</organism>
<dbReference type="SUPFAM" id="SSF54285">
    <property type="entry name" value="MoaD/ThiS"/>
    <property type="match status" value="1"/>
</dbReference>